<evidence type="ECO:0000256" key="5">
    <source>
        <dbReference type="RuleBase" id="RU003560"/>
    </source>
</evidence>
<dbReference type="PANTHER" id="PTHR43094">
    <property type="entry name" value="AMINOTRANSFERASE"/>
    <property type="match status" value="1"/>
</dbReference>
<protein>
    <submittedName>
        <fullName evidence="6">Aspartate aminotransferase family protein</fullName>
    </submittedName>
</protein>
<dbReference type="InterPro" id="IPR005814">
    <property type="entry name" value="Aminotrans_3"/>
</dbReference>
<dbReference type="PIRSF" id="PIRSF000521">
    <property type="entry name" value="Transaminase_4ab_Lys_Orn"/>
    <property type="match status" value="1"/>
</dbReference>
<dbReference type="STRING" id="549687.GCA_001636335_01686"/>
<dbReference type="NCBIfam" id="NF005375">
    <property type="entry name" value="PRK06917.1"/>
    <property type="match status" value="1"/>
</dbReference>
<dbReference type="InterPro" id="IPR049704">
    <property type="entry name" value="Aminotrans_3_PPA_site"/>
</dbReference>
<proteinExistence type="inferred from homology"/>
<dbReference type="AlphaFoldDB" id="A0A2N0ZKQ9"/>
<evidence type="ECO:0000256" key="3">
    <source>
        <dbReference type="ARBA" id="ARBA00022679"/>
    </source>
</evidence>
<keyword evidence="4 5" id="KW-0663">Pyridoxal phosphate</keyword>
<keyword evidence="2 6" id="KW-0032">Aminotransferase</keyword>
<dbReference type="Proteomes" id="UP000233343">
    <property type="component" value="Unassembled WGS sequence"/>
</dbReference>
<evidence type="ECO:0000256" key="1">
    <source>
        <dbReference type="ARBA" id="ARBA00008954"/>
    </source>
</evidence>
<evidence type="ECO:0000256" key="4">
    <source>
        <dbReference type="ARBA" id="ARBA00022898"/>
    </source>
</evidence>
<dbReference type="PROSITE" id="PS00600">
    <property type="entry name" value="AA_TRANSFER_CLASS_3"/>
    <property type="match status" value="1"/>
</dbReference>
<name>A0A2N0ZKQ9_9BACI</name>
<evidence type="ECO:0000313" key="7">
    <source>
        <dbReference type="Proteomes" id="UP000233343"/>
    </source>
</evidence>
<dbReference type="PANTHER" id="PTHR43094:SF1">
    <property type="entry name" value="AMINOTRANSFERASE CLASS-III"/>
    <property type="match status" value="1"/>
</dbReference>
<accession>A0A2N0ZKQ9</accession>
<dbReference type="InterPro" id="IPR015421">
    <property type="entry name" value="PyrdxlP-dep_Trfase_major"/>
</dbReference>
<evidence type="ECO:0000256" key="2">
    <source>
        <dbReference type="ARBA" id="ARBA00022576"/>
    </source>
</evidence>
<dbReference type="GO" id="GO:0008483">
    <property type="term" value="F:transaminase activity"/>
    <property type="evidence" value="ECO:0007669"/>
    <property type="project" value="UniProtKB-KW"/>
</dbReference>
<reference evidence="6 7" key="1">
    <citation type="journal article" date="2010" name="Int. J. Syst. Evol. Microbiol.">
        <title>Bacillus horneckiae sp. nov., isolated from a spacecraft-assembly clean room.</title>
        <authorList>
            <person name="Vaishampayan P."/>
            <person name="Probst A."/>
            <person name="Krishnamurthi S."/>
            <person name="Ghosh S."/>
            <person name="Osman S."/>
            <person name="McDowall A."/>
            <person name="Ruckmani A."/>
            <person name="Mayilraj S."/>
            <person name="Venkateswaran K."/>
        </authorList>
    </citation>
    <scope>NUCLEOTIDE SEQUENCE [LARGE SCALE GENOMIC DNA]</scope>
    <source>
        <strain evidence="7">1PO1SC</strain>
    </source>
</reference>
<dbReference type="EMBL" id="PISD01000008">
    <property type="protein sequence ID" value="PKG30104.1"/>
    <property type="molecule type" value="Genomic_DNA"/>
</dbReference>
<evidence type="ECO:0000313" key="6">
    <source>
        <dbReference type="EMBL" id="PKG30104.1"/>
    </source>
</evidence>
<keyword evidence="7" id="KW-1185">Reference proteome</keyword>
<dbReference type="RefSeq" id="WP_066200164.1">
    <property type="nucleotide sequence ID" value="NZ_JARMMB010000019.1"/>
</dbReference>
<comment type="similarity">
    <text evidence="1 5">Belongs to the class-III pyridoxal-phosphate-dependent aminotransferase family.</text>
</comment>
<sequence length="455" mass="50374">MDRTFLIKPVLDAEYPLIDYGKGVYLYDAEGKEYLDASSGAITANIGHGVQEIIDAMEEQAKKVSFVYRSQFTSEPAEKLARKIANLSIANLNWCFFVNSGSEATETAMKIAIQYWQEKGVYTKTKVLSRWMSYHGITLGALSMSGHTGRRARFIPLLEDFPVIQPPYCYRCPYNKEAPDCGYLCAHELEAIIKRIGADHIAAFIAEPVIGAAGGAITPPKEYYKVIKEICERHNILFIADEVMTGFGRTGTMLACEQWDVEPDIVTLGKGMGAGYTPIAAALVGDHVMEPILNGSKTIMGGHTLSANPQACAVSLAVIEYLEKNKIIPEVEEKGNYLKNKLMYLQKVYPFIGDVRGRGLMIGLEFVQDPIKKEPFPRRMKLTETLISVAQENGILVYPAGAGTDGINGDAVMIAPPLTITVKEMDDLIGRLERTFQQYYVQYAKNFTVEDDTDG</sequence>
<dbReference type="Gene3D" id="3.40.640.10">
    <property type="entry name" value="Type I PLP-dependent aspartate aminotransferase-like (Major domain)"/>
    <property type="match status" value="1"/>
</dbReference>
<dbReference type="CDD" id="cd00610">
    <property type="entry name" value="OAT_like"/>
    <property type="match status" value="1"/>
</dbReference>
<keyword evidence="3 6" id="KW-0808">Transferase</keyword>
<organism evidence="6 7">
    <name type="scientific">Cytobacillus horneckiae</name>
    <dbReference type="NCBI Taxonomy" id="549687"/>
    <lineage>
        <taxon>Bacteria</taxon>
        <taxon>Bacillati</taxon>
        <taxon>Bacillota</taxon>
        <taxon>Bacilli</taxon>
        <taxon>Bacillales</taxon>
        <taxon>Bacillaceae</taxon>
        <taxon>Cytobacillus</taxon>
    </lineage>
</organism>
<dbReference type="GO" id="GO:0030170">
    <property type="term" value="F:pyridoxal phosphate binding"/>
    <property type="evidence" value="ECO:0007669"/>
    <property type="project" value="InterPro"/>
</dbReference>
<gene>
    <name evidence="6" type="ORF">CWS20_03675</name>
</gene>
<dbReference type="Pfam" id="PF00202">
    <property type="entry name" value="Aminotran_3"/>
    <property type="match status" value="1"/>
</dbReference>
<dbReference type="InterPro" id="IPR015424">
    <property type="entry name" value="PyrdxlP-dep_Trfase"/>
</dbReference>
<dbReference type="FunFam" id="3.40.640.10:FF:000014">
    <property type="entry name" value="Adenosylmethionine-8-amino-7-oxononanoate aminotransferase, probable"/>
    <property type="match status" value="1"/>
</dbReference>
<dbReference type="SUPFAM" id="SSF53383">
    <property type="entry name" value="PLP-dependent transferases"/>
    <property type="match status" value="1"/>
</dbReference>
<dbReference type="InterPro" id="IPR015422">
    <property type="entry name" value="PyrdxlP-dep_Trfase_small"/>
</dbReference>
<dbReference type="Gene3D" id="3.90.1150.10">
    <property type="entry name" value="Aspartate Aminotransferase, domain 1"/>
    <property type="match status" value="1"/>
</dbReference>
<comment type="caution">
    <text evidence="6">The sequence shown here is derived from an EMBL/GenBank/DDBJ whole genome shotgun (WGS) entry which is preliminary data.</text>
</comment>